<gene>
    <name evidence="1" type="ORF">HPB47_008160</name>
</gene>
<reference evidence="1 2" key="1">
    <citation type="journal article" date="2020" name="Cell">
        <title>Large-Scale Comparative Analyses of Tick Genomes Elucidate Their Genetic Diversity and Vector Capacities.</title>
        <authorList>
            <consortium name="Tick Genome and Microbiome Consortium (TIGMIC)"/>
            <person name="Jia N."/>
            <person name="Wang J."/>
            <person name="Shi W."/>
            <person name="Du L."/>
            <person name="Sun Y."/>
            <person name="Zhan W."/>
            <person name="Jiang J.F."/>
            <person name="Wang Q."/>
            <person name="Zhang B."/>
            <person name="Ji P."/>
            <person name="Bell-Sakyi L."/>
            <person name="Cui X.M."/>
            <person name="Yuan T.T."/>
            <person name="Jiang B.G."/>
            <person name="Yang W.F."/>
            <person name="Lam T.T."/>
            <person name="Chang Q.C."/>
            <person name="Ding S.J."/>
            <person name="Wang X.J."/>
            <person name="Zhu J.G."/>
            <person name="Ruan X.D."/>
            <person name="Zhao L."/>
            <person name="Wei J.T."/>
            <person name="Ye R.Z."/>
            <person name="Que T.C."/>
            <person name="Du C.H."/>
            <person name="Zhou Y.H."/>
            <person name="Cheng J.X."/>
            <person name="Dai P.F."/>
            <person name="Guo W.B."/>
            <person name="Han X.H."/>
            <person name="Huang E.J."/>
            <person name="Li L.F."/>
            <person name="Wei W."/>
            <person name="Gao Y.C."/>
            <person name="Liu J.Z."/>
            <person name="Shao H.Z."/>
            <person name="Wang X."/>
            <person name="Wang C.C."/>
            <person name="Yang T.C."/>
            <person name="Huo Q.B."/>
            <person name="Li W."/>
            <person name="Chen H.Y."/>
            <person name="Chen S.E."/>
            <person name="Zhou L.G."/>
            <person name="Ni X.B."/>
            <person name="Tian J.H."/>
            <person name="Sheng Y."/>
            <person name="Liu T."/>
            <person name="Pan Y.S."/>
            <person name="Xia L.Y."/>
            <person name="Li J."/>
            <person name="Zhao F."/>
            <person name="Cao W.C."/>
        </authorList>
    </citation>
    <scope>NUCLEOTIDE SEQUENCE [LARGE SCALE GENOMIC DNA]</scope>
    <source>
        <strain evidence="1">Iper-2018</strain>
    </source>
</reference>
<accession>A0AC60P6B0</accession>
<proteinExistence type="predicted"/>
<evidence type="ECO:0000313" key="1">
    <source>
        <dbReference type="EMBL" id="KAG0414668.1"/>
    </source>
</evidence>
<evidence type="ECO:0000313" key="2">
    <source>
        <dbReference type="Proteomes" id="UP000805193"/>
    </source>
</evidence>
<sequence>MAPGPSNAAAPEDRTPECPLPLHRGYDMSAQPSITHCRLGTADKRTTPTMTLTYVRKDLPTTQQDTALSDATPDLPWIHGPLRAIWEKKEGSLGSDHHILELRIQISSRLRRTTATYPQTNVTDWPKARTNLDTVEATACPQKPRAPRYSPQFNDTERRLSAQRISLMSTATSSPYGTNVAPWSSAGAPTSTTPPSKPEYKLSTTNAKNMLTTLPYSTGLTFETISTANFTPPEPGTFTAPSLGRPNLRTPYKNCYWPKTWNLHYISALPEDLDTGINPEFSIDKLWLAMLQLKLT</sequence>
<name>A0AC60P6B0_IXOPE</name>
<comment type="caution">
    <text evidence="1">The sequence shown here is derived from an EMBL/GenBank/DDBJ whole genome shotgun (WGS) entry which is preliminary data.</text>
</comment>
<protein>
    <submittedName>
        <fullName evidence="1">Uncharacterized protein</fullName>
    </submittedName>
</protein>
<organism evidence="1 2">
    <name type="scientific">Ixodes persulcatus</name>
    <name type="common">Taiga tick</name>
    <dbReference type="NCBI Taxonomy" id="34615"/>
    <lineage>
        <taxon>Eukaryota</taxon>
        <taxon>Metazoa</taxon>
        <taxon>Ecdysozoa</taxon>
        <taxon>Arthropoda</taxon>
        <taxon>Chelicerata</taxon>
        <taxon>Arachnida</taxon>
        <taxon>Acari</taxon>
        <taxon>Parasitiformes</taxon>
        <taxon>Ixodida</taxon>
        <taxon>Ixodoidea</taxon>
        <taxon>Ixodidae</taxon>
        <taxon>Ixodinae</taxon>
        <taxon>Ixodes</taxon>
    </lineage>
</organism>
<dbReference type="Proteomes" id="UP000805193">
    <property type="component" value="Unassembled WGS sequence"/>
</dbReference>
<keyword evidence="2" id="KW-1185">Reference proteome</keyword>
<dbReference type="EMBL" id="JABSTQ010011156">
    <property type="protein sequence ID" value="KAG0414668.1"/>
    <property type="molecule type" value="Genomic_DNA"/>
</dbReference>